<feature type="transmembrane region" description="Helical" evidence="9">
    <location>
        <begin position="314"/>
        <end position="338"/>
    </location>
</feature>
<evidence type="ECO:0000256" key="6">
    <source>
        <dbReference type="ARBA" id="ARBA00023136"/>
    </source>
</evidence>
<evidence type="ECO:0000256" key="2">
    <source>
        <dbReference type="ARBA" id="ARBA00022448"/>
    </source>
</evidence>
<accession>A0A382BWG3</accession>
<evidence type="ECO:0008006" key="11">
    <source>
        <dbReference type="Google" id="ProtNLM"/>
    </source>
</evidence>
<dbReference type="InterPro" id="IPR050746">
    <property type="entry name" value="DAACS"/>
</dbReference>
<evidence type="ECO:0000313" key="10">
    <source>
        <dbReference type="EMBL" id="SVB18145.1"/>
    </source>
</evidence>
<evidence type="ECO:0000256" key="9">
    <source>
        <dbReference type="SAM" id="Phobius"/>
    </source>
</evidence>
<dbReference type="InterPro" id="IPR001991">
    <property type="entry name" value="Na-dicarboxylate_symporter"/>
</dbReference>
<dbReference type="Gene3D" id="1.10.3860.10">
    <property type="entry name" value="Sodium:dicarboxylate symporter"/>
    <property type="match status" value="1"/>
</dbReference>
<proteinExistence type="predicted"/>
<evidence type="ECO:0000256" key="3">
    <source>
        <dbReference type="ARBA" id="ARBA00022692"/>
    </source>
</evidence>
<comment type="subcellular location">
    <subcellularLocation>
        <location evidence="1">Membrane</location>
        <topology evidence="1">Multi-pass membrane protein</topology>
    </subcellularLocation>
</comment>
<feature type="transmembrane region" description="Helical" evidence="9">
    <location>
        <begin position="162"/>
        <end position="181"/>
    </location>
</feature>
<dbReference type="EMBL" id="UINC01031693">
    <property type="protein sequence ID" value="SVB18145.1"/>
    <property type="molecule type" value="Genomic_DNA"/>
</dbReference>
<dbReference type="InterPro" id="IPR036458">
    <property type="entry name" value="Na:dicarbo_symporter_sf"/>
</dbReference>
<feature type="region of interest" description="Disordered" evidence="8">
    <location>
        <begin position="426"/>
        <end position="448"/>
    </location>
</feature>
<evidence type="ECO:0000256" key="7">
    <source>
        <dbReference type="ARBA" id="ARBA00023180"/>
    </source>
</evidence>
<feature type="compositionally biased region" description="Polar residues" evidence="8">
    <location>
        <begin position="426"/>
        <end position="436"/>
    </location>
</feature>
<keyword evidence="4" id="KW-0769">Symport</keyword>
<dbReference type="PROSITE" id="PS00714">
    <property type="entry name" value="NA_DICARBOXYL_SYMP_2"/>
    <property type="match status" value="1"/>
</dbReference>
<dbReference type="InterPro" id="IPR018107">
    <property type="entry name" value="Na-dicarboxylate_symporter_CS"/>
</dbReference>
<protein>
    <recommendedName>
        <fullName evidence="11">Dicarboxylate/amino acid:cation symporter</fullName>
    </recommendedName>
</protein>
<name>A0A382BWG3_9ZZZZ</name>
<evidence type="ECO:0000256" key="5">
    <source>
        <dbReference type="ARBA" id="ARBA00022989"/>
    </source>
</evidence>
<evidence type="ECO:0000256" key="1">
    <source>
        <dbReference type="ARBA" id="ARBA00004141"/>
    </source>
</evidence>
<keyword evidence="2" id="KW-0813">Transport</keyword>
<feature type="transmembrane region" description="Helical" evidence="9">
    <location>
        <begin position="12"/>
        <end position="31"/>
    </location>
</feature>
<dbReference type="PANTHER" id="PTHR11958">
    <property type="entry name" value="SODIUM/DICARBOXYLATE SYMPORTER-RELATED"/>
    <property type="match status" value="1"/>
</dbReference>
<organism evidence="10">
    <name type="scientific">marine metagenome</name>
    <dbReference type="NCBI Taxonomy" id="408172"/>
    <lineage>
        <taxon>unclassified sequences</taxon>
        <taxon>metagenomes</taxon>
        <taxon>ecological metagenomes</taxon>
    </lineage>
</organism>
<evidence type="ECO:0000256" key="8">
    <source>
        <dbReference type="SAM" id="MobiDB-lite"/>
    </source>
</evidence>
<evidence type="ECO:0000256" key="4">
    <source>
        <dbReference type="ARBA" id="ARBA00022847"/>
    </source>
</evidence>
<dbReference type="PRINTS" id="PR00173">
    <property type="entry name" value="EDTRNSPORT"/>
</dbReference>
<feature type="transmembrane region" description="Helical" evidence="9">
    <location>
        <begin position="238"/>
        <end position="261"/>
    </location>
</feature>
<dbReference type="GO" id="GO:0015293">
    <property type="term" value="F:symporter activity"/>
    <property type="evidence" value="ECO:0007669"/>
    <property type="project" value="UniProtKB-KW"/>
</dbReference>
<feature type="transmembrane region" description="Helical" evidence="9">
    <location>
        <begin position="193"/>
        <end position="218"/>
    </location>
</feature>
<feature type="transmembrane region" description="Helical" evidence="9">
    <location>
        <begin position="37"/>
        <end position="62"/>
    </location>
</feature>
<dbReference type="GO" id="GO:0016020">
    <property type="term" value="C:membrane"/>
    <property type="evidence" value="ECO:0007669"/>
    <property type="project" value="UniProtKB-SubCell"/>
</dbReference>
<dbReference type="AlphaFoldDB" id="A0A382BWG3"/>
<gene>
    <name evidence="10" type="ORF">METZ01_LOCUS170999</name>
</gene>
<sequence>MPWYRQAHWRILVALALGLVYGVVAAYAGWGEFTDDWIAPFGTIFLRLLFLVAVPLVLASLITGIASLSDLNKLSRIGGKTIAIYLGTTLVALVIGLSLVNLLRPGEVVPDSVRSELQVTYQGDITEQSQMAAEAGARGPLQPLVDMVPDNIAAAASDNRRMLNVVFVAFLFGIALILIPAEQSAPMLALFESLNAVIIKIVELVILVAPIGVFGLIADTFTAVTGDSPADVPQLLTALGFYCLVVVLGLTIQVFVSYSLLLRLFTPLRLRQFFAGVVQAQLVGFSTSSSAATLPVTMKSAQNNIGVSEEVASFVLPLGATVNMDGTALYQAVAAVFIAQTLGIPLDLTAQLTIVTMALLASIGAAAVPSAGVIMLVVILETIGVPAAGIALILGVDRILDMVRTAANITGDVAVAAIVAASEGQLTSSQPTTGSGVVTAGSAPPLEP</sequence>
<feature type="transmembrane region" description="Helical" evidence="9">
    <location>
        <begin position="82"/>
        <end position="103"/>
    </location>
</feature>
<reference evidence="10" key="1">
    <citation type="submission" date="2018-05" db="EMBL/GenBank/DDBJ databases">
        <authorList>
            <person name="Lanie J.A."/>
            <person name="Ng W.-L."/>
            <person name="Kazmierczak K.M."/>
            <person name="Andrzejewski T.M."/>
            <person name="Davidsen T.M."/>
            <person name="Wayne K.J."/>
            <person name="Tettelin H."/>
            <person name="Glass J.I."/>
            <person name="Rusch D."/>
            <person name="Podicherti R."/>
            <person name="Tsui H.-C.T."/>
            <person name="Winkler M.E."/>
        </authorList>
    </citation>
    <scope>NUCLEOTIDE SEQUENCE</scope>
</reference>
<keyword evidence="3 9" id="KW-0812">Transmembrane</keyword>
<dbReference type="Pfam" id="PF00375">
    <property type="entry name" value="SDF"/>
    <property type="match status" value="1"/>
</dbReference>
<keyword evidence="6 9" id="KW-0472">Membrane</keyword>
<keyword evidence="7" id="KW-0325">Glycoprotein</keyword>
<keyword evidence="5 9" id="KW-1133">Transmembrane helix</keyword>
<dbReference type="GO" id="GO:1902475">
    <property type="term" value="P:L-alpha-amino acid transmembrane transport"/>
    <property type="evidence" value="ECO:0007669"/>
    <property type="project" value="UniProtKB-ARBA"/>
</dbReference>
<feature type="transmembrane region" description="Helical" evidence="9">
    <location>
        <begin position="350"/>
        <end position="368"/>
    </location>
</feature>
<dbReference type="PANTHER" id="PTHR11958:SF63">
    <property type="entry name" value="AMINO ACID TRANSPORTER"/>
    <property type="match status" value="1"/>
</dbReference>
<dbReference type="SUPFAM" id="SSF118215">
    <property type="entry name" value="Proton glutamate symport protein"/>
    <property type="match status" value="1"/>
</dbReference>
<feature type="transmembrane region" description="Helical" evidence="9">
    <location>
        <begin position="374"/>
        <end position="396"/>
    </location>
</feature>